<gene>
    <name evidence="11" type="ORF">BSL78_18851</name>
</gene>
<comment type="subcellular location">
    <subcellularLocation>
        <location evidence="1">Cell membrane</location>
        <topology evidence="1">Multi-pass membrane protein</topology>
    </subcellularLocation>
</comment>
<dbReference type="PRINTS" id="PR00237">
    <property type="entry name" value="GPCRRHODOPSN"/>
</dbReference>
<evidence type="ECO:0000313" key="12">
    <source>
        <dbReference type="Proteomes" id="UP000230750"/>
    </source>
</evidence>
<evidence type="ECO:0000313" key="11">
    <source>
        <dbReference type="EMBL" id="PIK44261.1"/>
    </source>
</evidence>
<name>A0A2G8K8C7_STIJA</name>
<protein>
    <submittedName>
        <fullName evidence="11">Putative alpha-1A adrenergic receptor-like</fullName>
    </submittedName>
</protein>
<evidence type="ECO:0000256" key="9">
    <source>
        <dbReference type="SAM" id="Phobius"/>
    </source>
</evidence>
<dbReference type="STRING" id="307972.A0A2G8K8C7"/>
<keyword evidence="6 9" id="KW-0472">Membrane</keyword>
<dbReference type="GO" id="GO:0004930">
    <property type="term" value="F:G protein-coupled receptor activity"/>
    <property type="evidence" value="ECO:0007669"/>
    <property type="project" value="UniProtKB-KW"/>
</dbReference>
<organism evidence="11 12">
    <name type="scientific">Stichopus japonicus</name>
    <name type="common">Sea cucumber</name>
    <dbReference type="NCBI Taxonomy" id="307972"/>
    <lineage>
        <taxon>Eukaryota</taxon>
        <taxon>Metazoa</taxon>
        <taxon>Echinodermata</taxon>
        <taxon>Eleutherozoa</taxon>
        <taxon>Echinozoa</taxon>
        <taxon>Holothuroidea</taxon>
        <taxon>Aspidochirotacea</taxon>
        <taxon>Aspidochirotida</taxon>
        <taxon>Stichopodidae</taxon>
        <taxon>Apostichopus</taxon>
    </lineage>
</organism>
<dbReference type="PANTHER" id="PTHR24228">
    <property type="entry name" value="B2 BRADYKININ RECEPTOR/ANGIOTENSIN II RECEPTOR"/>
    <property type="match status" value="1"/>
</dbReference>
<reference evidence="11 12" key="1">
    <citation type="journal article" date="2017" name="PLoS Biol.">
        <title>The sea cucumber genome provides insights into morphological evolution and visceral regeneration.</title>
        <authorList>
            <person name="Zhang X."/>
            <person name="Sun L."/>
            <person name="Yuan J."/>
            <person name="Sun Y."/>
            <person name="Gao Y."/>
            <person name="Zhang L."/>
            <person name="Li S."/>
            <person name="Dai H."/>
            <person name="Hamel J.F."/>
            <person name="Liu C."/>
            <person name="Yu Y."/>
            <person name="Liu S."/>
            <person name="Lin W."/>
            <person name="Guo K."/>
            <person name="Jin S."/>
            <person name="Xu P."/>
            <person name="Storey K.B."/>
            <person name="Huan P."/>
            <person name="Zhang T."/>
            <person name="Zhou Y."/>
            <person name="Zhang J."/>
            <person name="Lin C."/>
            <person name="Li X."/>
            <person name="Xing L."/>
            <person name="Huo D."/>
            <person name="Sun M."/>
            <person name="Wang L."/>
            <person name="Mercier A."/>
            <person name="Li F."/>
            <person name="Yang H."/>
            <person name="Xiang J."/>
        </authorList>
    </citation>
    <scope>NUCLEOTIDE SEQUENCE [LARGE SCALE GENOMIC DNA]</scope>
    <source>
        <strain evidence="11">Shaxun</strain>
        <tissue evidence="11">Muscle</tissue>
    </source>
</reference>
<dbReference type="AlphaFoldDB" id="A0A2G8K8C7"/>
<dbReference type="GO" id="GO:0005886">
    <property type="term" value="C:plasma membrane"/>
    <property type="evidence" value="ECO:0007669"/>
    <property type="project" value="UniProtKB-SubCell"/>
</dbReference>
<dbReference type="EMBL" id="MRZV01000786">
    <property type="protein sequence ID" value="PIK44261.1"/>
    <property type="molecule type" value="Genomic_DNA"/>
</dbReference>
<evidence type="ECO:0000259" key="10">
    <source>
        <dbReference type="PROSITE" id="PS50262"/>
    </source>
</evidence>
<dbReference type="PROSITE" id="PS50262">
    <property type="entry name" value="G_PROTEIN_RECEP_F1_2"/>
    <property type="match status" value="1"/>
</dbReference>
<feature type="domain" description="G-protein coupled receptors family 1 profile" evidence="10">
    <location>
        <begin position="38"/>
        <end position="243"/>
    </location>
</feature>
<comment type="caution">
    <text evidence="11">The sequence shown here is derived from an EMBL/GenBank/DDBJ whole genome shotgun (WGS) entry which is preliminary data.</text>
</comment>
<dbReference type="CDD" id="cd00637">
    <property type="entry name" value="7tm_classA_rhodopsin-like"/>
    <property type="match status" value="1"/>
</dbReference>
<dbReference type="OrthoDB" id="9046662at2759"/>
<keyword evidence="3 9" id="KW-0812">Transmembrane</keyword>
<evidence type="ECO:0000256" key="5">
    <source>
        <dbReference type="ARBA" id="ARBA00023040"/>
    </source>
</evidence>
<dbReference type="SUPFAM" id="SSF81321">
    <property type="entry name" value="Family A G protein-coupled receptor-like"/>
    <property type="match status" value="1"/>
</dbReference>
<keyword evidence="4 9" id="KW-1133">Transmembrane helix</keyword>
<feature type="transmembrane region" description="Helical" evidence="9">
    <location>
        <begin position="99"/>
        <end position="121"/>
    </location>
</feature>
<keyword evidence="7 11" id="KW-0675">Receptor</keyword>
<dbReference type="Gene3D" id="1.20.1070.10">
    <property type="entry name" value="Rhodopsin 7-helix transmembrane proteins"/>
    <property type="match status" value="1"/>
</dbReference>
<evidence type="ECO:0000256" key="4">
    <source>
        <dbReference type="ARBA" id="ARBA00022989"/>
    </source>
</evidence>
<keyword evidence="12" id="KW-1185">Reference proteome</keyword>
<dbReference type="Proteomes" id="UP000230750">
    <property type="component" value="Unassembled WGS sequence"/>
</dbReference>
<feature type="transmembrane region" description="Helical" evidence="9">
    <location>
        <begin position="26"/>
        <end position="47"/>
    </location>
</feature>
<feature type="transmembrane region" description="Helical" evidence="9">
    <location>
        <begin position="193"/>
        <end position="213"/>
    </location>
</feature>
<evidence type="ECO:0000256" key="7">
    <source>
        <dbReference type="ARBA" id="ARBA00023170"/>
    </source>
</evidence>
<dbReference type="InterPro" id="IPR000276">
    <property type="entry name" value="GPCR_Rhodpsn"/>
</dbReference>
<feature type="transmembrane region" description="Helical" evidence="9">
    <location>
        <begin position="141"/>
        <end position="160"/>
    </location>
</feature>
<dbReference type="PANTHER" id="PTHR24228:SF72">
    <property type="entry name" value="G-PROTEIN COUPLED RECEPTORS FAMILY 1 PROFILE DOMAIN-CONTAINING PROTEIN"/>
    <property type="match status" value="1"/>
</dbReference>
<feature type="transmembrane region" description="Helical" evidence="9">
    <location>
        <begin position="59"/>
        <end position="79"/>
    </location>
</feature>
<dbReference type="Pfam" id="PF00001">
    <property type="entry name" value="7tm_1"/>
    <property type="match status" value="1"/>
</dbReference>
<evidence type="ECO:0000256" key="6">
    <source>
        <dbReference type="ARBA" id="ARBA00023136"/>
    </source>
</evidence>
<keyword evidence="5" id="KW-0297">G-protein coupled receptor</keyword>
<sequence>MEDYSYINENFSSYIPPMREHVISGIVYSLISVLGMIGNGCVILAVIYVRTLQTTTNVFIVNLAVADFLASSLLPLYTVSFWTDNFFPSLDILCALTTGLLRACLAASSFNLASIGINRLLIVIQAKSIYKVLFSPKSMTIWIICLWVCALSLSYVPHFMGIGRIGYTIRPHQCGIIPANPGTKTAHTILTLGMYPVPFCIIVVCYSWIYCYVYRHNARMMKYEIEKPNATSSTISSADPASS</sequence>
<dbReference type="InterPro" id="IPR017452">
    <property type="entry name" value="GPCR_Rhodpsn_7TM"/>
</dbReference>
<accession>A0A2G8K8C7</accession>
<proteinExistence type="predicted"/>
<evidence type="ECO:0000256" key="3">
    <source>
        <dbReference type="ARBA" id="ARBA00022692"/>
    </source>
</evidence>
<keyword evidence="2" id="KW-1003">Cell membrane</keyword>
<evidence type="ECO:0000256" key="1">
    <source>
        <dbReference type="ARBA" id="ARBA00004651"/>
    </source>
</evidence>
<evidence type="ECO:0000256" key="2">
    <source>
        <dbReference type="ARBA" id="ARBA00022475"/>
    </source>
</evidence>
<keyword evidence="8" id="KW-0807">Transducer</keyword>
<evidence type="ECO:0000256" key="8">
    <source>
        <dbReference type="ARBA" id="ARBA00023224"/>
    </source>
</evidence>